<dbReference type="VEuPathDB" id="FungiDB:CXQ85_004537"/>
<dbReference type="InterPro" id="IPR012981">
    <property type="entry name" value="PIH1_N"/>
</dbReference>
<dbReference type="InterPro" id="IPR050734">
    <property type="entry name" value="PIH1/Kintoun_subfamily"/>
</dbReference>
<dbReference type="PANTHER" id="PTHR22997">
    <property type="entry name" value="PIH1 DOMAIN-CONTAINING PROTEIN 1"/>
    <property type="match status" value="1"/>
</dbReference>
<dbReference type="Pfam" id="PF08190">
    <property type="entry name" value="PIH1"/>
    <property type="match status" value="1"/>
</dbReference>
<dbReference type="GeneID" id="37009867"/>
<protein>
    <recommendedName>
        <fullName evidence="2">PIH1 N-terminal domain-containing protein</fullName>
    </recommendedName>
</protein>
<accession>A0A2V1AT52</accession>
<gene>
    <name evidence="3" type="ORF">CXQ85_004537</name>
</gene>
<evidence type="ECO:0000313" key="3">
    <source>
        <dbReference type="EMBL" id="PVH21019.1"/>
    </source>
</evidence>
<dbReference type="RefSeq" id="XP_025341959.1">
    <property type="nucleotide sequence ID" value="XM_025488151.1"/>
</dbReference>
<dbReference type="GO" id="GO:1990904">
    <property type="term" value="C:ribonucleoprotein complex"/>
    <property type="evidence" value="ECO:0007669"/>
    <property type="project" value="TreeGrafter"/>
</dbReference>
<dbReference type="GO" id="GO:0006364">
    <property type="term" value="P:rRNA processing"/>
    <property type="evidence" value="ECO:0007669"/>
    <property type="project" value="TreeGrafter"/>
</dbReference>
<evidence type="ECO:0000256" key="1">
    <source>
        <dbReference type="ARBA" id="ARBA00008511"/>
    </source>
</evidence>
<dbReference type="GO" id="GO:0097255">
    <property type="term" value="C:R2TP complex"/>
    <property type="evidence" value="ECO:0007669"/>
    <property type="project" value="TreeGrafter"/>
</dbReference>
<comment type="similarity">
    <text evidence="1">Belongs to the PIH1 family.</text>
</comment>
<proteinExistence type="inferred from homology"/>
<dbReference type="STRING" id="45357.A0A2V1AT52"/>
<dbReference type="EMBL" id="PKFO01000004">
    <property type="protein sequence ID" value="PVH21019.1"/>
    <property type="molecule type" value="Genomic_DNA"/>
</dbReference>
<feature type="domain" description="PIH1 N-terminal" evidence="2">
    <location>
        <begin position="5"/>
        <end position="149"/>
    </location>
</feature>
<dbReference type="AlphaFoldDB" id="A0A2V1AT52"/>
<dbReference type="PANTHER" id="PTHR22997:SF0">
    <property type="entry name" value="PIH1 DOMAIN-CONTAINING PROTEIN 1"/>
    <property type="match status" value="1"/>
</dbReference>
<keyword evidence="4" id="KW-1185">Reference proteome</keyword>
<dbReference type="Proteomes" id="UP000244309">
    <property type="component" value="Unassembled WGS sequence"/>
</dbReference>
<dbReference type="GO" id="GO:0005737">
    <property type="term" value="C:cytoplasm"/>
    <property type="evidence" value="ECO:0007669"/>
    <property type="project" value="TreeGrafter"/>
</dbReference>
<dbReference type="GO" id="GO:0000492">
    <property type="term" value="P:box C/D snoRNP assembly"/>
    <property type="evidence" value="ECO:0007669"/>
    <property type="project" value="TreeGrafter"/>
</dbReference>
<organism evidence="3 4">
    <name type="scientific">Candidozyma haemuli</name>
    <dbReference type="NCBI Taxonomy" id="45357"/>
    <lineage>
        <taxon>Eukaryota</taxon>
        <taxon>Fungi</taxon>
        <taxon>Dikarya</taxon>
        <taxon>Ascomycota</taxon>
        <taxon>Saccharomycotina</taxon>
        <taxon>Pichiomycetes</taxon>
        <taxon>Metschnikowiaceae</taxon>
        <taxon>Candidozyma</taxon>
    </lineage>
</organism>
<dbReference type="OrthoDB" id="5135119at2759"/>
<name>A0A2V1AT52_9ASCO</name>
<evidence type="ECO:0000313" key="4">
    <source>
        <dbReference type="Proteomes" id="UP000244309"/>
    </source>
</evidence>
<sequence length="316" mass="35777">MEDPQTIVLDPTGGFVVKTRVVEGNDSHAFSTKVFINVCHDLQVPKPPGEFVPEEVFPLIVKNEWEIPLIVSPERRDKDKKGVPSIVYDCCINTECFSWVQVNNDLRLILIEWCIESVELMYGIVLDRTYSVPKMLSKGELSRTEVSEEELKGGIQKKLQEIKQNEVLGLLEELEPEQKEEGELPDLMNIEGKKSRPLIEEIGSISLDPKEEVKRKQEEKPAPKKIEVVDSKPSMEVSVSTKTLENGEFLLSFHSPQLSSAVETELANGNFSLINKNPEVKLGKDDRLEIPLPKGFSPYKVFFSTKDSTLYAFTRK</sequence>
<comment type="caution">
    <text evidence="3">The sequence shown here is derived from an EMBL/GenBank/DDBJ whole genome shotgun (WGS) entry which is preliminary data.</text>
</comment>
<reference evidence="3 4" key="1">
    <citation type="submission" date="2017-12" db="EMBL/GenBank/DDBJ databases">
        <title>Genome Sequence of a Multidrug-Resistant Candida haemulonii Isolate from a Patient with Chronic Leg Ulcers in Israel.</title>
        <authorList>
            <person name="Chow N.A."/>
            <person name="Gade L."/>
            <person name="Batra D."/>
            <person name="Rowe L.A."/>
            <person name="Ben-Ami R."/>
            <person name="Loparev V.N."/>
            <person name="Litvintseva A.P."/>
        </authorList>
    </citation>
    <scope>NUCLEOTIDE SEQUENCE [LARGE SCALE GENOMIC DNA]</scope>
    <source>
        <strain evidence="3 4">B11899</strain>
    </source>
</reference>
<evidence type="ECO:0000259" key="2">
    <source>
        <dbReference type="Pfam" id="PF08190"/>
    </source>
</evidence>